<feature type="non-terminal residue" evidence="1">
    <location>
        <position position="1"/>
    </location>
</feature>
<evidence type="ECO:0000313" key="2">
    <source>
        <dbReference type="Proteomes" id="UP001295444"/>
    </source>
</evidence>
<organism evidence="1 2">
    <name type="scientific">Pelobates cultripes</name>
    <name type="common">Western spadefoot toad</name>
    <dbReference type="NCBI Taxonomy" id="61616"/>
    <lineage>
        <taxon>Eukaryota</taxon>
        <taxon>Metazoa</taxon>
        <taxon>Chordata</taxon>
        <taxon>Craniata</taxon>
        <taxon>Vertebrata</taxon>
        <taxon>Euteleostomi</taxon>
        <taxon>Amphibia</taxon>
        <taxon>Batrachia</taxon>
        <taxon>Anura</taxon>
        <taxon>Pelobatoidea</taxon>
        <taxon>Pelobatidae</taxon>
        <taxon>Pelobates</taxon>
    </lineage>
</organism>
<keyword evidence="2" id="KW-1185">Reference proteome</keyword>
<dbReference type="AlphaFoldDB" id="A0AAD1RAY1"/>
<reference evidence="1" key="1">
    <citation type="submission" date="2022-03" db="EMBL/GenBank/DDBJ databases">
        <authorList>
            <person name="Alioto T."/>
            <person name="Alioto T."/>
            <person name="Gomez Garrido J."/>
        </authorList>
    </citation>
    <scope>NUCLEOTIDE SEQUENCE</scope>
</reference>
<protein>
    <submittedName>
        <fullName evidence="1">Uncharacterized protein</fullName>
    </submittedName>
</protein>
<gene>
    <name evidence="1" type="ORF">PECUL_23A054564</name>
</gene>
<proteinExistence type="predicted"/>
<sequence>VLQLCYSPNRDEGHPRLSLTVLPTHTEYLTPLMAYSESYAYPGKGKDLALESARVHSITSLGPEETLANVSDPYPGLT</sequence>
<dbReference type="Proteomes" id="UP001295444">
    <property type="component" value="Chromosome 02"/>
</dbReference>
<evidence type="ECO:0000313" key="1">
    <source>
        <dbReference type="EMBL" id="CAH2246970.1"/>
    </source>
</evidence>
<name>A0AAD1RAY1_PELCU</name>
<dbReference type="EMBL" id="OW240913">
    <property type="protein sequence ID" value="CAH2246970.1"/>
    <property type="molecule type" value="Genomic_DNA"/>
</dbReference>
<accession>A0AAD1RAY1</accession>